<dbReference type="PANTHER" id="PTHR47771">
    <property type="entry name" value="LD27203P-RELATED"/>
    <property type="match status" value="1"/>
</dbReference>
<reference evidence="1 2" key="1">
    <citation type="submission" date="2024-08" db="EMBL/GenBank/DDBJ databases">
        <authorList>
            <person name="Will J Nash"/>
            <person name="Angela Man"/>
            <person name="Seanna McTaggart"/>
            <person name="Kendall Baker"/>
            <person name="Tom Barker"/>
            <person name="Leah Catchpole"/>
            <person name="Alex Durrant"/>
            <person name="Karim Gharbi"/>
            <person name="Naomi Irish"/>
            <person name="Gemy Kaithakottil"/>
            <person name="Debby Ku"/>
            <person name="Aaliyah Providence"/>
            <person name="Felix Shaw"/>
            <person name="David Swarbreck"/>
            <person name="Chris Watkins"/>
            <person name="Ann M. McCartney"/>
            <person name="Giulio Formenti"/>
            <person name="Alice Mouton"/>
            <person name="Noel Vella"/>
            <person name="Bjorn M von Reumont"/>
            <person name="Adriana Vella"/>
            <person name="Wilfried Haerty"/>
        </authorList>
    </citation>
    <scope>NUCLEOTIDE SEQUENCE [LARGE SCALE GENOMIC DNA]</scope>
</reference>
<dbReference type="PANTHER" id="PTHR47771:SF6">
    <property type="entry name" value="LP03545P"/>
    <property type="match status" value="1"/>
</dbReference>
<organism evidence="1 2">
    <name type="scientific">Xylocopa violacea</name>
    <name type="common">Violet carpenter bee</name>
    <name type="synonym">Apis violacea</name>
    <dbReference type="NCBI Taxonomy" id="135666"/>
    <lineage>
        <taxon>Eukaryota</taxon>
        <taxon>Metazoa</taxon>
        <taxon>Ecdysozoa</taxon>
        <taxon>Arthropoda</taxon>
        <taxon>Hexapoda</taxon>
        <taxon>Insecta</taxon>
        <taxon>Pterygota</taxon>
        <taxon>Neoptera</taxon>
        <taxon>Endopterygota</taxon>
        <taxon>Hymenoptera</taxon>
        <taxon>Apocrita</taxon>
        <taxon>Aculeata</taxon>
        <taxon>Apoidea</taxon>
        <taxon>Anthophila</taxon>
        <taxon>Apidae</taxon>
        <taxon>Xylocopa</taxon>
        <taxon>Xylocopa</taxon>
    </lineage>
</organism>
<dbReference type="EMBL" id="CAXAJV020001290">
    <property type="protein sequence ID" value="CAL7939863.1"/>
    <property type="molecule type" value="Genomic_DNA"/>
</dbReference>
<evidence type="ECO:0000313" key="2">
    <source>
        <dbReference type="Proteomes" id="UP001642520"/>
    </source>
</evidence>
<protein>
    <submittedName>
        <fullName evidence="1">Uncharacterized protein</fullName>
    </submittedName>
</protein>
<proteinExistence type="predicted"/>
<accession>A0ABP1NIG8</accession>
<comment type="caution">
    <text evidence="1">The sequence shown here is derived from an EMBL/GenBank/DDBJ whole genome shotgun (WGS) entry which is preliminary data.</text>
</comment>
<name>A0ABP1NIG8_XYLVO</name>
<sequence>MAYPWPVERPSRGEMAVKVTAGRVFRSVPQEDTIDGQRMRYQCPVTCDSTVSGARQQEVIVACLIARSALAGVEDHSAGWQGISGSSGYGAGHGIELGNLGHGGLHEGLSGYGGSYGGGGFEHGLHEGGYVQHQYAPAVPVSEHVEITKPVPIPVVKNVGVPVAQPVAIAVPHPVAVGVPQPYPVHVPVAQPVAIPVVKTVAVPVEKKVPYPVEKVIPVPVEKHVPIPVEKHIPVPVEKPYPIHVPVYKHVYHRVKSHGHGWSH</sequence>
<gene>
    <name evidence="1" type="ORF">XYLVIOL_LOCUS4170</name>
</gene>
<evidence type="ECO:0000313" key="1">
    <source>
        <dbReference type="EMBL" id="CAL7939863.1"/>
    </source>
</evidence>
<dbReference type="Proteomes" id="UP001642520">
    <property type="component" value="Unassembled WGS sequence"/>
</dbReference>
<keyword evidence="2" id="KW-1185">Reference proteome</keyword>